<feature type="compositionally biased region" description="Low complexity" evidence="1">
    <location>
        <begin position="1073"/>
        <end position="1090"/>
    </location>
</feature>
<proteinExistence type="predicted"/>
<feature type="region of interest" description="Disordered" evidence="1">
    <location>
        <begin position="1"/>
        <end position="29"/>
    </location>
</feature>
<feature type="compositionally biased region" description="Acidic residues" evidence="1">
    <location>
        <begin position="546"/>
        <end position="555"/>
    </location>
</feature>
<feature type="compositionally biased region" description="Low complexity" evidence="1">
    <location>
        <begin position="330"/>
        <end position="344"/>
    </location>
</feature>
<feature type="compositionally biased region" description="Low complexity" evidence="1">
    <location>
        <begin position="244"/>
        <end position="261"/>
    </location>
</feature>
<feature type="region of interest" description="Disordered" evidence="1">
    <location>
        <begin position="97"/>
        <end position="122"/>
    </location>
</feature>
<feature type="compositionally biased region" description="Polar residues" evidence="1">
    <location>
        <begin position="97"/>
        <end position="114"/>
    </location>
</feature>
<feature type="region of interest" description="Disordered" evidence="1">
    <location>
        <begin position="140"/>
        <end position="317"/>
    </location>
</feature>
<name>A0ABD1ZD78_9MARC</name>
<feature type="compositionally biased region" description="Basic and acidic residues" evidence="1">
    <location>
        <begin position="915"/>
        <end position="934"/>
    </location>
</feature>
<evidence type="ECO:0000313" key="3">
    <source>
        <dbReference type="Proteomes" id="UP001605036"/>
    </source>
</evidence>
<protein>
    <submittedName>
        <fullName evidence="2">Uncharacterized protein</fullName>
    </submittedName>
</protein>
<feature type="compositionally biased region" description="Polar residues" evidence="1">
    <location>
        <begin position="871"/>
        <end position="889"/>
    </location>
</feature>
<feature type="region of interest" description="Disordered" evidence="1">
    <location>
        <begin position="589"/>
        <end position="1159"/>
    </location>
</feature>
<feature type="compositionally biased region" description="Basic and acidic residues" evidence="1">
    <location>
        <begin position="713"/>
        <end position="851"/>
    </location>
</feature>
<feature type="region of interest" description="Disordered" evidence="1">
    <location>
        <begin position="330"/>
        <end position="362"/>
    </location>
</feature>
<dbReference type="InterPro" id="IPR031937">
    <property type="entry name" value="PNISR"/>
</dbReference>
<feature type="compositionally biased region" description="Basic residues" evidence="1">
    <location>
        <begin position="1097"/>
        <end position="1123"/>
    </location>
</feature>
<evidence type="ECO:0000256" key="1">
    <source>
        <dbReference type="SAM" id="MobiDB-lite"/>
    </source>
</evidence>
<feature type="compositionally biased region" description="Low complexity" evidence="1">
    <location>
        <begin position="140"/>
        <end position="170"/>
    </location>
</feature>
<dbReference type="Pfam" id="PF15996">
    <property type="entry name" value="PNISR"/>
    <property type="match status" value="1"/>
</dbReference>
<dbReference type="Proteomes" id="UP001605036">
    <property type="component" value="Unassembled WGS sequence"/>
</dbReference>
<evidence type="ECO:0000313" key="2">
    <source>
        <dbReference type="EMBL" id="KAL2644602.1"/>
    </source>
</evidence>
<dbReference type="EMBL" id="JBHFFA010000002">
    <property type="protein sequence ID" value="KAL2644602.1"/>
    <property type="molecule type" value="Genomic_DNA"/>
</dbReference>
<reference evidence="2 3" key="1">
    <citation type="submission" date="2024-09" db="EMBL/GenBank/DDBJ databases">
        <title>Chromosome-scale assembly of Riccia fluitans.</title>
        <authorList>
            <person name="Paukszto L."/>
            <person name="Sawicki J."/>
            <person name="Karawczyk K."/>
            <person name="Piernik-Szablinska J."/>
            <person name="Szczecinska M."/>
            <person name="Mazdziarz M."/>
        </authorList>
    </citation>
    <scope>NUCLEOTIDE SEQUENCE [LARGE SCALE GENOMIC DNA]</scope>
    <source>
        <strain evidence="2">Rf_01</strain>
        <tissue evidence="2">Aerial parts of the thallus</tissue>
    </source>
</reference>
<accession>A0ABD1ZD78</accession>
<gene>
    <name evidence="2" type="ORF">R1flu_012189</name>
</gene>
<sequence>MDGNGQQVQEAQRQMMDQQQQGGWYGAAQHNPYHVPYKWPPHDSSMQHYAQPPGQPYGQPEYYLQPQQYAPTLHQTQTQQTHHPGHMYVQQEQVWSGNNGWTQPQSSYQATGTGSEEEDWAAKARAWAAAKAAQEAAHQAQLQAQAQAHAQTLMSQPEQQYQDYQQQPQPAHHGQEAGRTPNLQPPGQEASHSFSQDTTTGFGQEADKISRETTAVAAYGHEDAPPSYPEEGAPSAYTQAGQAQVVPSSYSQDVSSSYGQDTAHAAPPGTEQLEQSNLQLPRPPPATVLQQQQQSQPSPVPAPHVPQTQPFSYQDPAQAPFDYHQHQQFDFQQPSSQDYQQQPSAPYIPPAPSLGLESSEMNFGGLPNGMPVWPPLGGPGISYPPVIGPGGPGSLPGSQFDHSHHTHPSHHTHSMHGHHPPNMFPRPHGPPHGPGFRPAGPPLGVPFGFGGSPSLGQGPGAGVGPVFLPDNNGNIGAPDRPKKPPVPSWLREELLKKKAVGGTGTSNVVTMPENITRANGTQSLEGSTQKLGAADRTRSDSSGPSDNEEDDEDEVETARIAQMNHEIKRVLTEVLLKVTDDLFDEIAQEVIDEDEEAEEGHHQKISAATEKEEVLRSNSSPSPPAAPSLIAPARVLVPPARRNNLPSEDDSDSMSSGAPVVNVLGLASYASDDEDGERVLKHNSISVEPEATDEIPYEKGQAEKKTNAQKSTRASEEDSKFAERKSKEVKDVTQGDKDKNEKKEMESGKDTAKRDGVAGRKDNEKEKEEMTSKVANQERDKKEGGRDRREKKRDHAKDSERRMRDKAFDSDEHRREFPSDPNSRKRLNDENTGSDKDVRSPRRARHGEAERTTIISDQPLVEKTDSDISRRQSNTGTSRNQAPNDNQGVRTKAIEMCTDTVEERGSSAGHGLGISRKESNKGDAKLERHAKESKPQGNDEVGAVSSGGAKGRAESGDIPSRKSKEAEGVNKEHERAKHRNRDGDREHDGKSERSKGKSLDKERDRDSDKVYNKEKLRDSERAADRERSKSERGRDRGRTHERERRKGEKDRSDRGRERRKDSRESKRNRRRSTSASSRGRSPSSSRCSSSGDDRSRSPHQRKFGRSSRRHSVSRSPVKVRKRCPPPAGRSSRSRSRSPPSKYSHRRHSPSPSRESDRHR</sequence>
<feature type="compositionally biased region" description="Low complexity" evidence="1">
    <location>
        <begin position="287"/>
        <end position="297"/>
    </location>
</feature>
<feature type="region of interest" description="Disordered" evidence="1">
    <location>
        <begin position="389"/>
        <end position="560"/>
    </location>
</feature>
<feature type="compositionally biased region" description="Gly residues" evidence="1">
    <location>
        <begin position="447"/>
        <end position="463"/>
    </location>
</feature>
<keyword evidence="3" id="KW-1185">Reference proteome</keyword>
<feature type="compositionally biased region" description="Polar residues" evidence="1">
    <location>
        <begin position="516"/>
        <end position="530"/>
    </location>
</feature>
<feature type="compositionally biased region" description="Basic residues" evidence="1">
    <location>
        <begin position="404"/>
        <end position="419"/>
    </location>
</feature>
<feature type="compositionally biased region" description="Basic and acidic residues" evidence="1">
    <location>
        <begin position="696"/>
        <end position="706"/>
    </location>
</feature>
<dbReference type="AlphaFoldDB" id="A0ABD1ZD78"/>
<feature type="compositionally biased region" description="Polar residues" evidence="1">
    <location>
        <begin position="190"/>
        <end position="202"/>
    </location>
</feature>
<feature type="compositionally biased region" description="Pro residues" evidence="1">
    <location>
        <begin position="422"/>
        <end position="444"/>
    </location>
</feature>
<comment type="caution">
    <text evidence="2">The sequence shown here is derived from an EMBL/GenBank/DDBJ whole genome shotgun (WGS) entry which is preliminary data.</text>
</comment>
<feature type="compositionally biased region" description="Acidic residues" evidence="1">
    <location>
        <begin position="589"/>
        <end position="598"/>
    </location>
</feature>
<organism evidence="2 3">
    <name type="scientific">Riccia fluitans</name>
    <dbReference type="NCBI Taxonomy" id="41844"/>
    <lineage>
        <taxon>Eukaryota</taxon>
        <taxon>Viridiplantae</taxon>
        <taxon>Streptophyta</taxon>
        <taxon>Embryophyta</taxon>
        <taxon>Marchantiophyta</taxon>
        <taxon>Marchantiopsida</taxon>
        <taxon>Marchantiidae</taxon>
        <taxon>Marchantiales</taxon>
        <taxon>Ricciaceae</taxon>
        <taxon>Riccia</taxon>
    </lineage>
</organism>
<feature type="compositionally biased region" description="Basic and acidic residues" evidence="1">
    <location>
        <begin position="951"/>
        <end position="1065"/>
    </location>
</feature>
<feature type="compositionally biased region" description="Basic and acidic residues" evidence="1">
    <location>
        <begin position="860"/>
        <end position="870"/>
    </location>
</feature>